<feature type="region of interest" description="Disordered" evidence="1">
    <location>
        <begin position="163"/>
        <end position="186"/>
    </location>
</feature>
<protein>
    <recommendedName>
        <fullName evidence="4">Dof-type domain-containing protein</fullName>
    </recommendedName>
</protein>
<dbReference type="STRING" id="429701.A0A2G9I1L9"/>
<dbReference type="OrthoDB" id="1927254at2759"/>
<comment type="caution">
    <text evidence="2">The sequence shown here is derived from an EMBL/GenBank/DDBJ whole genome shotgun (WGS) entry which is preliminary data.</text>
</comment>
<keyword evidence="3" id="KW-1185">Reference proteome</keyword>
<evidence type="ECO:0000313" key="3">
    <source>
        <dbReference type="Proteomes" id="UP000231279"/>
    </source>
</evidence>
<evidence type="ECO:0000256" key="1">
    <source>
        <dbReference type="SAM" id="MobiDB-lite"/>
    </source>
</evidence>
<sequence>MKSSSPRLVSGDSTDVGGLKLFQGISPAMDFQLQGINFPQNTALLNHFPSFGEISNAISSNFPGNMNHSHGFQEMGSSNLPSTLANSIESLSSINQDLHLKLQQQRLSMLLANNHKENSTNLHFVEKPEPILFQNLDISKTTESCGIAKKDGNLSTEWFFDNSYANGNPNPETGGSNENENNSNWSGAQAWSDVAQFTSLP</sequence>
<dbReference type="Proteomes" id="UP000231279">
    <property type="component" value="Unassembled WGS sequence"/>
</dbReference>
<evidence type="ECO:0000313" key="2">
    <source>
        <dbReference type="EMBL" id="PIN23665.1"/>
    </source>
</evidence>
<feature type="compositionally biased region" description="Low complexity" evidence="1">
    <location>
        <begin position="166"/>
        <end position="184"/>
    </location>
</feature>
<evidence type="ECO:0008006" key="4">
    <source>
        <dbReference type="Google" id="ProtNLM"/>
    </source>
</evidence>
<dbReference type="AlphaFoldDB" id="A0A2G9I1L9"/>
<reference evidence="3" key="1">
    <citation type="journal article" date="2018" name="Gigascience">
        <title>Genome assembly of the Pink Ipe (Handroanthus impetiginosus, Bignoniaceae), a highly valued, ecologically keystone Neotropical timber forest tree.</title>
        <authorList>
            <person name="Silva-Junior O.B."/>
            <person name="Grattapaglia D."/>
            <person name="Novaes E."/>
            <person name="Collevatti R.G."/>
        </authorList>
    </citation>
    <scope>NUCLEOTIDE SEQUENCE [LARGE SCALE GENOMIC DNA]</scope>
    <source>
        <strain evidence="3">cv. UFG-1</strain>
    </source>
</reference>
<dbReference type="EMBL" id="NKXS01000534">
    <property type="protein sequence ID" value="PIN23665.1"/>
    <property type="molecule type" value="Genomic_DNA"/>
</dbReference>
<accession>A0A2G9I1L9</accession>
<proteinExistence type="predicted"/>
<name>A0A2G9I1L9_9LAMI</name>
<gene>
    <name evidence="2" type="ORF">CDL12_03611</name>
</gene>
<organism evidence="2 3">
    <name type="scientific">Handroanthus impetiginosus</name>
    <dbReference type="NCBI Taxonomy" id="429701"/>
    <lineage>
        <taxon>Eukaryota</taxon>
        <taxon>Viridiplantae</taxon>
        <taxon>Streptophyta</taxon>
        <taxon>Embryophyta</taxon>
        <taxon>Tracheophyta</taxon>
        <taxon>Spermatophyta</taxon>
        <taxon>Magnoliopsida</taxon>
        <taxon>eudicotyledons</taxon>
        <taxon>Gunneridae</taxon>
        <taxon>Pentapetalae</taxon>
        <taxon>asterids</taxon>
        <taxon>lamiids</taxon>
        <taxon>Lamiales</taxon>
        <taxon>Bignoniaceae</taxon>
        <taxon>Crescentiina</taxon>
        <taxon>Tabebuia alliance</taxon>
        <taxon>Handroanthus</taxon>
    </lineage>
</organism>